<keyword evidence="6" id="KW-1185">Reference proteome</keyword>
<evidence type="ECO:0000313" key="5">
    <source>
        <dbReference type="EMBL" id="CAD8189019.1"/>
    </source>
</evidence>
<sequence length="645" mass="73216">MKTTFILVLVLGIWASQQPNGIICPVIGIDLGTTNSCVGIFRRGIVDIIPNDQGNRITPSVFAFTDEERLVGDAAKNQASLNPSRTLYDVKRLIGRKYTDPSIQYDKKLMPYEIVQKDNQPQIQVRNFKGLSSLVFAPEEISAMVLMKMKEISETFIGKTIANAVITVPAYFNEFQRQATKVAGTIADLNVLRILNEPTAAALSYNLDKLPGETNVLVFHLGGGTLDVSVLQIEYGLVEILSTSGDTYLGGEDFNQRMINHFIQLIKKKHNMDLSGDRRVIQKLKREVEKAKIELSYTHLTSLEIYDLVDGLYFYETLTRSKFEELNNDLFEKTILPMKLALEDSGLNKEDIHKIVLVGGSTNIPKIREIVKDFFNGKEVITGLNPEEAVCYGAAIFGGILCEESHKPRDYFGLEVTQLSLGFETSQGEFKKVIPSGSFIPNRKSLIFTTYQEQQETISINIYIGERPFVRDNHKLGTLELTDIPPSPDGTYQIEVNFEIDVDGILNVSAVEQQSGKANTLIIQNYSERLSQEEIDKILEDEEILIQIDSYEEERVKARNSLENYIYVMKGQLEDLECQRNQLSDDEKSMIQQVLKEATDWLWLNENRQKEIYEQKQSEVENICNQIVNKIYFDGYPKENENCDL</sequence>
<organism evidence="5 6">
    <name type="scientific">Paramecium octaurelia</name>
    <dbReference type="NCBI Taxonomy" id="43137"/>
    <lineage>
        <taxon>Eukaryota</taxon>
        <taxon>Sar</taxon>
        <taxon>Alveolata</taxon>
        <taxon>Ciliophora</taxon>
        <taxon>Intramacronucleata</taxon>
        <taxon>Oligohymenophorea</taxon>
        <taxon>Peniculida</taxon>
        <taxon>Parameciidae</taxon>
        <taxon>Paramecium</taxon>
    </lineage>
</organism>
<dbReference type="PANTHER" id="PTHR19375">
    <property type="entry name" value="HEAT SHOCK PROTEIN 70KDA"/>
    <property type="match status" value="1"/>
</dbReference>
<comment type="similarity">
    <text evidence="3">Belongs to the heat shock protein 70 family.</text>
</comment>
<dbReference type="FunFam" id="3.30.30.30:FF:000001">
    <property type="entry name" value="heat shock 70 kDa protein-like"/>
    <property type="match status" value="1"/>
</dbReference>
<keyword evidence="4" id="KW-0732">Signal</keyword>
<evidence type="ECO:0000256" key="2">
    <source>
        <dbReference type="ARBA" id="ARBA00022840"/>
    </source>
</evidence>
<dbReference type="FunFam" id="3.90.640.10:FF:000002">
    <property type="entry name" value="Heat shock 70 kDa"/>
    <property type="match status" value="1"/>
</dbReference>
<protein>
    <submittedName>
        <fullName evidence="5">Uncharacterized protein</fullName>
    </submittedName>
</protein>
<dbReference type="EMBL" id="CAJJDP010000093">
    <property type="protein sequence ID" value="CAD8189019.1"/>
    <property type="molecule type" value="Genomic_DNA"/>
</dbReference>
<dbReference type="Proteomes" id="UP000683925">
    <property type="component" value="Unassembled WGS sequence"/>
</dbReference>
<dbReference type="PROSITE" id="PS01036">
    <property type="entry name" value="HSP70_3"/>
    <property type="match status" value="1"/>
</dbReference>
<dbReference type="OMA" id="EEAVCYG"/>
<accession>A0A8S1WLI9</accession>
<dbReference type="Pfam" id="PF00012">
    <property type="entry name" value="HSP70"/>
    <property type="match status" value="1"/>
</dbReference>
<feature type="signal peptide" evidence="4">
    <location>
        <begin position="1"/>
        <end position="15"/>
    </location>
</feature>
<dbReference type="AlphaFoldDB" id="A0A8S1WLI9"/>
<name>A0A8S1WLI9_PAROT</name>
<evidence type="ECO:0000256" key="1">
    <source>
        <dbReference type="ARBA" id="ARBA00022741"/>
    </source>
</evidence>
<gene>
    <name evidence="5" type="ORF">POCTA_138.1.T0940054</name>
</gene>
<feature type="chain" id="PRO_5035893962" evidence="4">
    <location>
        <begin position="16"/>
        <end position="645"/>
    </location>
</feature>
<keyword evidence="2 3" id="KW-0067">ATP-binding</keyword>
<dbReference type="InterPro" id="IPR018181">
    <property type="entry name" value="Heat_shock_70_CS"/>
</dbReference>
<dbReference type="GO" id="GO:0140662">
    <property type="term" value="F:ATP-dependent protein folding chaperone"/>
    <property type="evidence" value="ECO:0007669"/>
    <property type="project" value="InterPro"/>
</dbReference>
<dbReference type="PROSITE" id="PS00297">
    <property type="entry name" value="HSP70_1"/>
    <property type="match status" value="1"/>
</dbReference>
<keyword evidence="1 3" id="KW-0547">Nucleotide-binding</keyword>
<dbReference type="InterPro" id="IPR013126">
    <property type="entry name" value="Hsp_70_fam"/>
</dbReference>
<dbReference type="GO" id="GO:0005524">
    <property type="term" value="F:ATP binding"/>
    <property type="evidence" value="ECO:0007669"/>
    <property type="project" value="UniProtKB-KW"/>
</dbReference>
<reference evidence="5" key="1">
    <citation type="submission" date="2021-01" db="EMBL/GenBank/DDBJ databases">
        <authorList>
            <consortium name="Genoscope - CEA"/>
            <person name="William W."/>
        </authorList>
    </citation>
    <scope>NUCLEOTIDE SEQUENCE</scope>
</reference>
<proteinExistence type="inferred from homology"/>
<dbReference type="OrthoDB" id="2401965at2759"/>
<dbReference type="FunFam" id="3.30.420.40:FF:000026">
    <property type="entry name" value="Heat shock protein 70"/>
    <property type="match status" value="1"/>
</dbReference>
<comment type="caution">
    <text evidence="5">The sequence shown here is derived from an EMBL/GenBank/DDBJ whole genome shotgun (WGS) entry which is preliminary data.</text>
</comment>
<evidence type="ECO:0000313" key="6">
    <source>
        <dbReference type="Proteomes" id="UP000683925"/>
    </source>
</evidence>
<evidence type="ECO:0000256" key="4">
    <source>
        <dbReference type="SAM" id="SignalP"/>
    </source>
</evidence>
<evidence type="ECO:0000256" key="3">
    <source>
        <dbReference type="RuleBase" id="RU003322"/>
    </source>
</evidence>